<dbReference type="GO" id="GO:0006355">
    <property type="term" value="P:regulation of DNA-templated transcription"/>
    <property type="evidence" value="ECO:0007669"/>
    <property type="project" value="InterPro"/>
</dbReference>
<proteinExistence type="inferred from homology"/>
<reference evidence="11" key="1">
    <citation type="journal article" date="2018" name="Plant Dis.">
        <title>First Report of Potato virus S Naturally Infecting Arracacha (Arracacia xanthorrhiza) in Peru.</title>
        <authorList>
            <person name="De Souza J."/>
            <person name="Gamarra H."/>
            <person name="Muller G."/>
            <person name="Kreuze J."/>
        </authorList>
    </citation>
    <scope>NUCLEOTIDE SEQUENCE</scope>
    <source>
        <strain evidence="11">Arracacha - Pasco</strain>
    </source>
</reference>
<evidence type="ECO:0000256" key="4">
    <source>
        <dbReference type="ARBA" id="ARBA00022581"/>
    </source>
</evidence>
<evidence type="ECO:0000256" key="10">
    <source>
        <dbReference type="ARBA" id="ARBA00023280"/>
    </source>
</evidence>
<dbReference type="GO" id="GO:0008270">
    <property type="term" value="F:zinc ion binding"/>
    <property type="evidence" value="ECO:0007669"/>
    <property type="project" value="UniProtKB-KW"/>
</dbReference>
<sequence>MRIERLMTLLCVFRAFGKPNALDVCFEIIARSAGPVSRGKSSYARKRRAVSIGRCWRCYRVYPPICGSKCNNKTCVPGISPNMKVVNFIHCGVTEVIPHPGFNF</sequence>
<keyword evidence="5" id="KW-1090">Inhibition of host innate immune response by virus</keyword>
<keyword evidence="6" id="KW-0479">Metal-binding</keyword>
<keyword evidence="9" id="KW-0238">DNA-binding</keyword>
<dbReference type="GO" id="GO:0003677">
    <property type="term" value="F:DNA binding"/>
    <property type="evidence" value="ECO:0007669"/>
    <property type="project" value="UniProtKB-KW"/>
</dbReference>
<keyword evidence="4" id="KW-0945">Host-virus interaction</keyword>
<accession>A0A2P1E976</accession>
<dbReference type="Pfam" id="PF01623">
    <property type="entry name" value="Carla_C4"/>
    <property type="match status" value="1"/>
</dbReference>
<evidence type="ECO:0000256" key="9">
    <source>
        <dbReference type="ARBA" id="ARBA00023125"/>
    </source>
</evidence>
<keyword evidence="8" id="KW-0862">Zinc</keyword>
<evidence type="ECO:0000313" key="11">
    <source>
        <dbReference type="EMBL" id="AVL25848.1"/>
    </source>
</evidence>
<dbReference type="EMBL" id="KY451037">
    <property type="protein sequence ID" value="AVL25848.1"/>
    <property type="molecule type" value="Genomic_RNA"/>
</dbReference>
<evidence type="ECO:0000256" key="7">
    <source>
        <dbReference type="ARBA" id="ARBA00022771"/>
    </source>
</evidence>
<evidence type="ECO:0000256" key="3">
    <source>
        <dbReference type="ARBA" id="ARBA00022463"/>
    </source>
</evidence>
<protein>
    <recommendedName>
        <fullName evidence="2">RNA silencing suppressor</fullName>
    </recommendedName>
</protein>
<comment type="similarity">
    <text evidence="1">Belongs to the carlaviruses nucleic acid-binding protein family.</text>
</comment>
<keyword evidence="10" id="KW-0899">Viral immunoevasion</keyword>
<keyword evidence="3" id="KW-0941">Suppressor of RNA silencing</keyword>
<organism evidence="11">
    <name type="scientific">Potato virus S</name>
    <dbReference type="NCBI Taxonomy" id="12169"/>
    <lineage>
        <taxon>Viruses</taxon>
        <taxon>Riboviria</taxon>
        <taxon>Orthornavirae</taxon>
        <taxon>Kitrinoviricota</taxon>
        <taxon>Alsuviricetes</taxon>
        <taxon>Tymovirales</taxon>
        <taxon>Betaflexiviridae</taxon>
        <taxon>Quinvirinae</taxon>
        <taxon>Carlavirus</taxon>
        <taxon>Carlavirus sigmasolani</taxon>
    </lineage>
</organism>
<keyword evidence="7" id="KW-0863">Zinc-finger</keyword>
<evidence type="ECO:0000256" key="6">
    <source>
        <dbReference type="ARBA" id="ARBA00022723"/>
    </source>
</evidence>
<name>A0A2P1E976_9VIRU</name>
<dbReference type="GO" id="GO:0052170">
    <property type="term" value="P:symbiont-mediated suppression of host innate immune response"/>
    <property type="evidence" value="ECO:0007669"/>
    <property type="project" value="UniProtKB-KW"/>
</dbReference>
<dbReference type="InterPro" id="IPR002568">
    <property type="entry name" value="Carla-bd"/>
</dbReference>
<evidence type="ECO:0000256" key="8">
    <source>
        <dbReference type="ARBA" id="ARBA00022833"/>
    </source>
</evidence>
<evidence type="ECO:0000256" key="5">
    <source>
        <dbReference type="ARBA" id="ARBA00022632"/>
    </source>
</evidence>
<evidence type="ECO:0000256" key="1">
    <source>
        <dbReference type="ARBA" id="ARBA00006158"/>
    </source>
</evidence>
<evidence type="ECO:0000256" key="2">
    <source>
        <dbReference type="ARBA" id="ARBA00017202"/>
    </source>
</evidence>